<evidence type="ECO:0000313" key="2">
    <source>
        <dbReference type="EMBL" id="KAF5363572.1"/>
    </source>
</evidence>
<organism evidence="2 3">
    <name type="scientific">Leucocoprinus leucothites</name>
    <dbReference type="NCBI Taxonomy" id="201217"/>
    <lineage>
        <taxon>Eukaryota</taxon>
        <taxon>Fungi</taxon>
        <taxon>Dikarya</taxon>
        <taxon>Basidiomycota</taxon>
        <taxon>Agaricomycotina</taxon>
        <taxon>Agaricomycetes</taxon>
        <taxon>Agaricomycetidae</taxon>
        <taxon>Agaricales</taxon>
        <taxon>Agaricineae</taxon>
        <taxon>Agaricaceae</taxon>
        <taxon>Leucocoprinus</taxon>
    </lineage>
</organism>
<proteinExistence type="predicted"/>
<gene>
    <name evidence="2" type="ORF">D9756_000134</name>
</gene>
<reference evidence="2 3" key="1">
    <citation type="journal article" date="2020" name="ISME J.">
        <title>Uncovering the hidden diversity of litter-decomposition mechanisms in mushroom-forming fungi.</title>
        <authorList>
            <person name="Floudas D."/>
            <person name="Bentzer J."/>
            <person name="Ahren D."/>
            <person name="Johansson T."/>
            <person name="Persson P."/>
            <person name="Tunlid A."/>
        </authorList>
    </citation>
    <scope>NUCLEOTIDE SEQUENCE [LARGE SCALE GENOMIC DNA]</scope>
    <source>
        <strain evidence="2 3">CBS 146.42</strain>
    </source>
</reference>
<protein>
    <submittedName>
        <fullName evidence="2">Uncharacterized protein</fullName>
    </submittedName>
</protein>
<feature type="region of interest" description="Disordered" evidence="1">
    <location>
        <begin position="1"/>
        <end position="38"/>
    </location>
</feature>
<evidence type="ECO:0000256" key="1">
    <source>
        <dbReference type="SAM" id="MobiDB-lite"/>
    </source>
</evidence>
<accession>A0A8H5GEM2</accession>
<name>A0A8H5GEM2_9AGAR</name>
<sequence length="84" mass="8546">MPRRPSAPIIGVGGGSSQAASSSPNLPPKKPAESSVPAFNAASQSTVLSGSQLTNSQLTMEINANRYQKVVGALAGRLKNKVGL</sequence>
<evidence type="ECO:0000313" key="3">
    <source>
        <dbReference type="Proteomes" id="UP000559027"/>
    </source>
</evidence>
<keyword evidence="3" id="KW-1185">Reference proteome</keyword>
<comment type="caution">
    <text evidence="2">The sequence shown here is derived from an EMBL/GenBank/DDBJ whole genome shotgun (WGS) entry which is preliminary data.</text>
</comment>
<dbReference type="AlphaFoldDB" id="A0A8H5GEM2"/>
<dbReference type="EMBL" id="JAACJO010000001">
    <property type="protein sequence ID" value="KAF5363572.1"/>
    <property type="molecule type" value="Genomic_DNA"/>
</dbReference>
<dbReference type="Proteomes" id="UP000559027">
    <property type="component" value="Unassembled WGS sequence"/>
</dbReference>